<gene>
    <name evidence="7" type="ORF">AYI68_g8062</name>
</gene>
<comment type="similarity">
    <text evidence="1 4">Belongs to the eukaryotic ribosomal protein eS24 family.</text>
</comment>
<dbReference type="GO" id="GO:1990904">
    <property type="term" value="C:ribonucleoprotein complex"/>
    <property type="evidence" value="ECO:0007669"/>
    <property type="project" value="UniProtKB-KW"/>
</dbReference>
<evidence type="ECO:0000313" key="8">
    <source>
        <dbReference type="Proteomes" id="UP000187455"/>
    </source>
</evidence>
<dbReference type="InterPro" id="IPR018098">
    <property type="entry name" value="Ribosomal_eS24_CS"/>
</dbReference>
<dbReference type="InterPro" id="IPR001976">
    <property type="entry name" value="Ribosomal_eS24"/>
</dbReference>
<evidence type="ECO:0000256" key="4">
    <source>
        <dbReference type="RuleBase" id="RU004381"/>
    </source>
</evidence>
<dbReference type="AlphaFoldDB" id="A0A1R0GLY6"/>
<name>A0A1R0GLY6_9FUNG</name>
<sequence length="109" mass="12291">MIIDVIHPGSAGVSKKDIREKLSKMYKADVEAIFVFGFKILFGGGRSTGFALIYDNKDAALKLEPKFRLLRHGIGEAQKTSRKQRKEKKNRLKKLRGTTKTKGVKKAKE</sequence>
<reference evidence="7 8" key="1">
    <citation type="journal article" date="2016" name="Mol. Biol. Evol.">
        <title>Genome-Wide Survey of Gut Fungi (Harpellales) Reveals the First Horizontally Transferred Ubiquitin Gene from a Mosquito Host.</title>
        <authorList>
            <person name="Wang Y."/>
            <person name="White M.M."/>
            <person name="Kvist S."/>
            <person name="Moncalvo J.M."/>
        </authorList>
    </citation>
    <scope>NUCLEOTIDE SEQUENCE [LARGE SCALE GENOMIC DNA]</scope>
    <source>
        <strain evidence="7 8">ALG-7-W6</strain>
    </source>
</reference>
<keyword evidence="8" id="KW-1185">Reference proteome</keyword>
<accession>A0A1R0GLY6</accession>
<feature type="compositionally biased region" description="Basic residues" evidence="6">
    <location>
        <begin position="80"/>
        <end position="109"/>
    </location>
</feature>
<organism evidence="7 8">
    <name type="scientific">Smittium mucronatum</name>
    <dbReference type="NCBI Taxonomy" id="133383"/>
    <lineage>
        <taxon>Eukaryota</taxon>
        <taxon>Fungi</taxon>
        <taxon>Fungi incertae sedis</taxon>
        <taxon>Zoopagomycota</taxon>
        <taxon>Kickxellomycotina</taxon>
        <taxon>Harpellomycetes</taxon>
        <taxon>Harpellales</taxon>
        <taxon>Legeriomycetaceae</taxon>
        <taxon>Smittium</taxon>
    </lineage>
</organism>
<keyword evidence="2 4" id="KW-0689">Ribosomal protein</keyword>
<evidence type="ECO:0000313" key="7">
    <source>
        <dbReference type="EMBL" id="OLY77901.1"/>
    </source>
</evidence>
<feature type="region of interest" description="Disordered" evidence="6">
    <location>
        <begin position="74"/>
        <end position="109"/>
    </location>
</feature>
<protein>
    <recommendedName>
        <fullName evidence="5">40S ribosomal protein S24</fullName>
    </recommendedName>
</protein>
<evidence type="ECO:0000256" key="1">
    <source>
        <dbReference type="ARBA" id="ARBA00009680"/>
    </source>
</evidence>
<dbReference type="InterPro" id="IPR012678">
    <property type="entry name" value="Ribosomal_uL23/eL15/eS24_sf"/>
</dbReference>
<comment type="caution">
    <text evidence="7">The sequence shown here is derived from an EMBL/GenBank/DDBJ whole genome shotgun (WGS) entry which is preliminary data.</text>
</comment>
<dbReference type="STRING" id="133383.A0A1R0GLY6"/>
<dbReference type="EMBL" id="LSSL01007589">
    <property type="protein sequence ID" value="OLY77901.1"/>
    <property type="molecule type" value="Genomic_DNA"/>
</dbReference>
<dbReference type="Proteomes" id="UP000187455">
    <property type="component" value="Unassembled WGS sequence"/>
</dbReference>
<dbReference type="Pfam" id="PF01282">
    <property type="entry name" value="Ribosomal_S24e"/>
    <property type="match status" value="1"/>
</dbReference>
<dbReference type="GO" id="GO:0003735">
    <property type="term" value="F:structural constituent of ribosome"/>
    <property type="evidence" value="ECO:0007669"/>
    <property type="project" value="InterPro"/>
</dbReference>
<dbReference type="GO" id="GO:0005840">
    <property type="term" value="C:ribosome"/>
    <property type="evidence" value="ECO:0007669"/>
    <property type="project" value="UniProtKB-KW"/>
</dbReference>
<dbReference type="InterPro" id="IPR053709">
    <property type="entry name" value="eRP_eS24_sf"/>
</dbReference>
<dbReference type="GO" id="GO:0006412">
    <property type="term" value="P:translation"/>
    <property type="evidence" value="ECO:0007669"/>
    <property type="project" value="InterPro"/>
</dbReference>
<evidence type="ECO:0000256" key="6">
    <source>
        <dbReference type="SAM" id="MobiDB-lite"/>
    </source>
</evidence>
<evidence type="ECO:0000256" key="5">
    <source>
        <dbReference type="RuleBase" id="RU004383"/>
    </source>
</evidence>
<dbReference type="OrthoDB" id="5571754at2759"/>
<dbReference type="SUPFAM" id="SSF54189">
    <property type="entry name" value="Ribosomal proteins S24e, L23 and L15e"/>
    <property type="match status" value="1"/>
</dbReference>
<dbReference type="PROSITE" id="PS00529">
    <property type="entry name" value="RIBOSOMAL_S24E"/>
    <property type="match status" value="1"/>
</dbReference>
<dbReference type="PANTHER" id="PTHR10496">
    <property type="entry name" value="40S RIBOSOMAL PROTEIN S24"/>
    <property type="match status" value="1"/>
</dbReference>
<dbReference type="Gene3D" id="3.30.70.3370">
    <property type="match status" value="1"/>
</dbReference>
<evidence type="ECO:0000256" key="3">
    <source>
        <dbReference type="ARBA" id="ARBA00023274"/>
    </source>
</evidence>
<keyword evidence="3 4" id="KW-0687">Ribonucleoprotein</keyword>
<proteinExistence type="inferred from homology"/>
<evidence type="ECO:0000256" key="2">
    <source>
        <dbReference type="ARBA" id="ARBA00022980"/>
    </source>
</evidence>